<evidence type="ECO:0000256" key="8">
    <source>
        <dbReference type="ARBA" id="ARBA00022927"/>
    </source>
</evidence>
<evidence type="ECO:0000256" key="10">
    <source>
        <dbReference type="ARBA" id="ARBA00023225"/>
    </source>
</evidence>
<gene>
    <name evidence="12" type="primary">fliJ</name>
    <name evidence="12" type="ORF">CIL03_04010</name>
</gene>
<evidence type="ECO:0000256" key="3">
    <source>
        <dbReference type="ARBA" id="ARBA00020392"/>
    </source>
</evidence>
<evidence type="ECO:0000256" key="5">
    <source>
        <dbReference type="ARBA" id="ARBA00022475"/>
    </source>
</evidence>
<keyword evidence="9" id="KW-0472">Membrane</keyword>
<proteinExistence type="inferred from homology"/>
<protein>
    <recommendedName>
        <fullName evidence="3">Flagellar FliJ protein</fullName>
    </recommendedName>
</protein>
<keyword evidence="4" id="KW-0813">Transport</keyword>
<comment type="subcellular location">
    <subcellularLocation>
        <location evidence="1">Cell membrane</location>
        <topology evidence="1">Peripheral membrane protein</topology>
        <orientation evidence="1">Cytoplasmic side</orientation>
    </subcellularLocation>
</comment>
<evidence type="ECO:0000313" key="13">
    <source>
        <dbReference type="Proteomes" id="UP000216498"/>
    </source>
</evidence>
<dbReference type="EMBL" id="NPMS01000001">
    <property type="protein sequence ID" value="OZU90319.1"/>
    <property type="molecule type" value="Genomic_DNA"/>
</dbReference>
<dbReference type="Pfam" id="PF02050">
    <property type="entry name" value="FliJ"/>
    <property type="match status" value="1"/>
</dbReference>
<evidence type="ECO:0000256" key="6">
    <source>
        <dbReference type="ARBA" id="ARBA00022500"/>
    </source>
</evidence>
<dbReference type="GO" id="GO:0009288">
    <property type="term" value="C:bacterial-type flagellum"/>
    <property type="evidence" value="ECO:0007669"/>
    <property type="project" value="InterPro"/>
</dbReference>
<name>A0A265NFS0_9BACI</name>
<dbReference type="NCBIfam" id="TIGR02473">
    <property type="entry name" value="flagell_FliJ"/>
    <property type="match status" value="1"/>
</dbReference>
<dbReference type="GO" id="GO:0015031">
    <property type="term" value="P:protein transport"/>
    <property type="evidence" value="ECO:0007669"/>
    <property type="project" value="UniProtKB-KW"/>
</dbReference>
<dbReference type="Gene3D" id="1.10.287.1700">
    <property type="match status" value="1"/>
</dbReference>
<dbReference type="GO" id="GO:0071973">
    <property type="term" value="P:bacterial-type flagellum-dependent cell motility"/>
    <property type="evidence" value="ECO:0007669"/>
    <property type="project" value="InterPro"/>
</dbReference>
<keyword evidence="8" id="KW-0653">Protein transport</keyword>
<dbReference type="InterPro" id="IPR053716">
    <property type="entry name" value="Flag_assembly_chemotaxis_eff"/>
</dbReference>
<dbReference type="AlphaFoldDB" id="A0A265NFS0"/>
<dbReference type="GO" id="GO:0005886">
    <property type="term" value="C:plasma membrane"/>
    <property type="evidence" value="ECO:0007669"/>
    <property type="project" value="UniProtKB-SubCell"/>
</dbReference>
<reference evidence="12 13" key="1">
    <citation type="submission" date="2017-08" db="EMBL/GenBank/DDBJ databases">
        <title>Virgibacillus indicus sp. nov. and Virgibacillus profoundi sp. nov, two moderately halophilic bacteria isolated from marine sediment by using the Microfluidic Streak Plate.</title>
        <authorList>
            <person name="Xu B."/>
            <person name="Hu B."/>
            <person name="Wang J."/>
            <person name="Zhu Y."/>
            <person name="Huang L."/>
            <person name="Du W."/>
            <person name="Huang Y."/>
        </authorList>
    </citation>
    <scope>NUCLEOTIDE SEQUENCE [LARGE SCALE GENOMIC DNA]</scope>
    <source>
        <strain evidence="12 13">IO3-P2-C2</strain>
    </source>
</reference>
<keyword evidence="13" id="KW-1185">Reference proteome</keyword>
<dbReference type="InterPro" id="IPR012823">
    <property type="entry name" value="Flagell_FliJ"/>
</dbReference>
<evidence type="ECO:0000256" key="11">
    <source>
        <dbReference type="SAM" id="Coils"/>
    </source>
</evidence>
<keyword evidence="12" id="KW-0966">Cell projection</keyword>
<dbReference type="Proteomes" id="UP000216498">
    <property type="component" value="Unassembled WGS sequence"/>
</dbReference>
<keyword evidence="11" id="KW-0175">Coiled coil</keyword>
<evidence type="ECO:0000256" key="7">
    <source>
        <dbReference type="ARBA" id="ARBA00022795"/>
    </source>
</evidence>
<feature type="coiled-coil region" evidence="11">
    <location>
        <begin position="66"/>
        <end position="100"/>
    </location>
</feature>
<comment type="similarity">
    <text evidence="2">Belongs to the FliJ family.</text>
</comment>
<comment type="caution">
    <text evidence="12">The sequence shown here is derived from an EMBL/GenBank/DDBJ whole genome shotgun (WGS) entry which is preliminary data.</text>
</comment>
<keyword evidence="5" id="KW-1003">Cell membrane</keyword>
<evidence type="ECO:0000313" key="12">
    <source>
        <dbReference type="EMBL" id="OZU90319.1"/>
    </source>
</evidence>
<accession>A0A265NFS0</accession>
<evidence type="ECO:0000256" key="1">
    <source>
        <dbReference type="ARBA" id="ARBA00004413"/>
    </source>
</evidence>
<keyword evidence="7" id="KW-1005">Bacterial flagellum biogenesis</keyword>
<keyword evidence="12" id="KW-0969">Cilium</keyword>
<organism evidence="12 13">
    <name type="scientific">Virgibacillus indicus</name>
    <dbReference type="NCBI Taxonomy" id="2024554"/>
    <lineage>
        <taxon>Bacteria</taxon>
        <taxon>Bacillati</taxon>
        <taxon>Bacillota</taxon>
        <taxon>Bacilli</taxon>
        <taxon>Bacillales</taxon>
        <taxon>Bacillaceae</taxon>
        <taxon>Virgibacillus</taxon>
    </lineage>
</organism>
<dbReference type="RefSeq" id="WP_094883916.1">
    <property type="nucleotide sequence ID" value="NZ_NPMS01000001.1"/>
</dbReference>
<dbReference type="GO" id="GO:0006935">
    <property type="term" value="P:chemotaxis"/>
    <property type="evidence" value="ECO:0007669"/>
    <property type="project" value="UniProtKB-KW"/>
</dbReference>
<keyword evidence="6" id="KW-0145">Chemotaxis</keyword>
<evidence type="ECO:0000256" key="4">
    <source>
        <dbReference type="ARBA" id="ARBA00022448"/>
    </source>
</evidence>
<dbReference type="OrthoDB" id="2968361at2"/>
<dbReference type="GO" id="GO:0044781">
    <property type="term" value="P:bacterial-type flagellum organization"/>
    <property type="evidence" value="ECO:0007669"/>
    <property type="project" value="UniProtKB-KW"/>
</dbReference>
<sequence length="148" mass="17711">MAETVVLSKILNVREKEKNEAQKAYHQAMDFFEKVANQLYLLLKKKEAAEESYETYIHTTTSLDRIREQLAYIERLNNQIMRLQQDVQKARSEMETKQLKLTDAHVEVKKFEKIIELRKQSEEEIFKKAEKMSMDEISIQQYLSHKNR</sequence>
<keyword evidence="10" id="KW-1006">Bacterial flagellum protein export</keyword>
<evidence type="ECO:0000256" key="9">
    <source>
        <dbReference type="ARBA" id="ARBA00023136"/>
    </source>
</evidence>
<keyword evidence="12" id="KW-0282">Flagellum</keyword>
<evidence type="ECO:0000256" key="2">
    <source>
        <dbReference type="ARBA" id="ARBA00010004"/>
    </source>
</evidence>